<comment type="catalytic activity">
    <reaction evidence="26">
        <text>(6S)-5,6,7,8-tetrahydrofolyl-(gamma-L-Glu)(n) + L-glutamate + ATP = (6S)-5,6,7,8-tetrahydrofolyl-(gamma-L-Glu)(n+1) + ADP + phosphate + H(+)</text>
        <dbReference type="Rhea" id="RHEA:10580"/>
        <dbReference type="Rhea" id="RHEA-COMP:14738"/>
        <dbReference type="Rhea" id="RHEA-COMP:14740"/>
        <dbReference type="ChEBI" id="CHEBI:15378"/>
        <dbReference type="ChEBI" id="CHEBI:29985"/>
        <dbReference type="ChEBI" id="CHEBI:30616"/>
        <dbReference type="ChEBI" id="CHEBI:43474"/>
        <dbReference type="ChEBI" id="CHEBI:141005"/>
        <dbReference type="ChEBI" id="CHEBI:456216"/>
        <dbReference type="EC" id="6.3.2.17"/>
    </reaction>
</comment>
<evidence type="ECO:0000256" key="13">
    <source>
        <dbReference type="ARBA" id="ARBA00022741"/>
    </source>
</evidence>
<evidence type="ECO:0000256" key="3">
    <source>
        <dbReference type="ARBA" id="ARBA00005150"/>
    </source>
</evidence>
<accession>A0A7R9BLM5</accession>
<dbReference type="OrthoDB" id="5212574at2759"/>
<keyword evidence="21 31" id="KW-0472">Membrane</keyword>
<feature type="domain" description="SUN" evidence="32">
    <location>
        <begin position="607"/>
        <end position="779"/>
    </location>
</feature>
<dbReference type="Gene3D" id="3.90.190.20">
    <property type="entry name" value="Mur ligase, C-terminal domain"/>
    <property type="match status" value="1"/>
</dbReference>
<dbReference type="Pfam" id="PF08038">
    <property type="entry name" value="Tom7"/>
    <property type="match status" value="1"/>
</dbReference>
<dbReference type="Pfam" id="PF08245">
    <property type="entry name" value="Mur_ligase_M"/>
    <property type="match status" value="1"/>
</dbReference>
<name>A0A7R9BLM5_9CRUS</name>
<dbReference type="InterPro" id="IPR013221">
    <property type="entry name" value="Mur_ligase_cen"/>
</dbReference>
<evidence type="ECO:0000259" key="32">
    <source>
        <dbReference type="PROSITE" id="PS51469"/>
    </source>
</evidence>
<dbReference type="Proteomes" id="UP000678499">
    <property type="component" value="Unassembled WGS sequence"/>
</dbReference>
<organism evidence="33">
    <name type="scientific">Notodromas monacha</name>
    <dbReference type="NCBI Taxonomy" id="399045"/>
    <lineage>
        <taxon>Eukaryota</taxon>
        <taxon>Metazoa</taxon>
        <taxon>Ecdysozoa</taxon>
        <taxon>Arthropoda</taxon>
        <taxon>Crustacea</taxon>
        <taxon>Oligostraca</taxon>
        <taxon>Ostracoda</taxon>
        <taxon>Podocopa</taxon>
        <taxon>Podocopida</taxon>
        <taxon>Cypridocopina</taxon>
        <taxon>Cypridoidea</taxon>
        <taxon>Cyprididae</taxon>
        <taxon>Notodromas</taxon>
    </lineage>
</organism>
<evidence type="ECO:0000256" key="7">
    <source>
        <dbReference type="ARBA" id="ARBA00022448"/>
    </source>
</evidence>
<evidence type="ECO:0000256" key="9">
    <source>
        <dbReference type="ARBA" id="ARBA00022598"/>
    </source>
</evidence>
<keyword evidence="20" id="KW-0496">Mitochondrion</keyword>
<feature type="coiled-coil region" evidence="29">
    <location>
        <begin position="1270"/>
        <end position="1301"/>
    </location>
</feature>
<keyword evidence="16" id="KW-0067">ATP-binding</keyword>
<evidence type="ECO:0000256" key="26">
    <source>
        <dbReference type="ARBA" id="ARBA00047493"/>
    </source>
</evidence>
<dbReference type="GO" id="GO:0030150">
    <property type="term" value="P:protein import into mitochondrial matrix"/>
    <property type="evidence" value="ECO:0007669"/>
    <property type="project" value="InterPro"/>
</dbReference>
<evidence type="ECO:0000256" key="23">
    <source>
        <dbReference type="ARBA" id="ARBA00030592"/>
    </source>
</evidence>
<keyword evidence="15" id="KW-0256">Endoplasmic reticulum</keyword>
<evidence type="ECO:0000256" key="16">
    <source>
        <dbReference type="ARBA" id="ARBA00022840"/>
    </source>
</evidence>
<keyword evidence="34" id="KW-1185">Reference proteome</keyword>
<sequence length="1576" mass="172200">MSPDMKRRLGAVLGIFKAVVHYGYMPLILYLGFLKGSEPGMPVISPMSLMLRSLTRRVVMNKWSAPAALSHPIFHPDLVSLKPGTREYSIVSSPDASYGEAIVALNGLQSNAETLRKGKQRPHTDENLSKVNQYLSRIGLSPSDLNALHAMHVAGTKGKGSTSAFVEQLLRDSGFRTGMFTSPHLISVNERIKIDGIPLTKGRFAEYFWHVYNALDAAKEGDEDMPSYFRMLTVLAFSVFLKENVDVAVIEVGVGGEYDCTNVLPCPKVCIITTLDYDHTKILGNTLGEIAWQKAGILKPDVPCVVAYNQVDEALEVIKKRSVEKKCQIMVAPSFESYISTTPIELGIKGKVQQVNASVAIQAVELWKKRMREHVAADSVDCVPVETLDEEVINSLKRCWLPGRAQIISKNGIKFCLDGAHTVGSLKACMEWFESVLNNGAREFNKMKCAEIAEVIVLALIFAAAMVCCDENTREIRKEQASSINNAETDEKILSPPISEKERETTAKSDRTIPEADLAESIESIPKVQSEIPSPAADVLLLKSEPSTLEVYPAENASIREDNGLKKSDDESAAPLGDIDTFSDWTKKKLEAVAKERESASVTAPSSVPVISSPTSRNVPGQGAANAQKGKSKRIRKNFASADCGAKVLAANAEAQSAPAMLSSGMDEYFLSPCVVKNSIYFVIELCEAIEPNTFEMGNFELYSSSPKNFALSISDRYPTREWNQLGMFEARDVRGVQNFTVSSSSRLFGKYVKVDILSHFGSEHFCPISVFRVYGTSELEAMEDIHADRHGPLSRSPSGSLYSLDEDGYIDDGEDDNDVDVMRPKNLFGSAKDAVMSIVKRAAEAFTTALDTFEDAFERDFPFRNAQFNIEWLNVAAPEQIIDAVSNVTTAIAVYNPVVAEYAMRTYLSRNVRSTKSSEEVQVTEDGGAMEGPLMGWKGKCACPSRWVPEGVSGEAWDAFSCSNADVLLHASPRSWRPCFESMVMDVRARSAGTCSCNGISLLFASYLTEPQILALGVAERLESVRDGEFRACDGRNSFNESAVKQTVASIPETPPSAEAGDQVENPIPVILEENSGRNSSEMTKEPQSTVASNSIRTAPEKVLSAPSSQTVMIVEPTPVIDIVYQETRIQSSPMVDIAPALVIPSSTSVPTDASFVDPGEKLPPSDEPTETVSVMMPSVVDSKPINVIDNDDATIVAKAEDTLSSKTTLEPLQEAKPVKSETEGNGFVIMQNLPNANQPAGNKETAFLRLTNRVKALELNLTLSSLYLDELSKRYKRQVEDLTKAVNKYQQQVSDYAAVSDSLKSQLEIVNTSLASALSRIGSYESNAPVSSRVFIASQVLMIFIIFLSWRLCRTERSPAPVSETAPPVTTTTRPDPTVAPVVMRPTNKRNSYAWLESPLRAGVVCGRAVPVSSGSSPSRRIQLLPTVVSRSRAPSYSGDEVNQTRLRLISGADIPDDGLLKKISNGVNHVAADSLLKIPMTTDFAIQSLKSDLTAETQTTVLPARRHSFTCDDDVTWVQAGPGKQKQKPSGAKKRSKKKNKSVWDLNVGQKSRSGIGTDNRWVGDARQRDICI</sequence>
<dbReference type="SUPFAM" id="SSF53244">
    <property type="entry name" value="MurD-like peptide ligases, peptide-binding domain"/>
    <property type="match status" value="1"/>
</dbReference>
<dbReference type="GO" id="GO:0005742">
    <property type="term" value="C:mitochondrial outer membrane translocase complex"/>
    <property type="evidence" value="ECO:0007669"/>
    <property type="project" value="InterPro"/>
</dbReference>
<evidence type="ECO:0000256" key="14">
    <source>
        <dbReference type="ARBA" id="ARBA00022787"/>
    </source>
</evidence>
<evidence type="ECO:0000256" key="6">
    <source>
        <dbReference type="ARBA" id="ARBA00013025"/>
    </source>
</evidence>
<evidence type="ECO:0000256" key="18">
    <source>
        <dbReference type="ARBA" id="ARBA00022927"/>
    </source>
</evidence>
<feature type="compositionally biased region" description="Basic residues" evidence="30">
    <location>
        <begin position="1528"/>
        <end position="1544"/>
    </location>
</feature>
<comment type="similarity">
    <text evidence="4">Belongs to the folylpolyglutamate synthase family.</text>
</comment>
<feature type="region of interest" description="Disordered" evidence="30">
    <location>
        <begin position="1075"/>
        <end position="1094"/>
    </location>
</feature>
<evidence type="ECO:0000256" key="25">
    <source>
        <dbReference type="ARBA" id="ARBA00046288"/>
    </source>
</evidence>
<dbReference type="SUPFAM" id="SSF53623">
    <property type="entry name" value="MurD-like peptide ligases, catalytic domain"/>
    <property type="match status" value="1"/>
</dbReference>
<dbReference type="InterPro" id="IPR036615">
    <property type="entry name" value="Mur_ligase_C_dom_sf"/>
</dbReference>
<evidence type="ECO:0000313" key="33">
    <source>
        <dbReference type="EMBL" id="CAD7276285.1"/>
    </source>
</evidence>
<keyword evidence="22" id="KW-0325">Glycoprotein</keyword>
<feature type="region of interest" description="Disordered" evidence="30">
    <location>
        <begin position="480"/>
        <end position="511"/>
    </location>
</feature>
<keyword evidence="9" id="KW-0436">Ligase</keyword>
<evidence type="ECO:0000256" key="22">
    <source>
        <dbReference type="ARBA" id="ARBA00023180"/>
    </source>
</evidence>
<evidence type="ECO:0000256" key="4">
    <source>
        <dbReference type="ARBA" id="ARBA00008276"/>
    </source>
</evidence>
<dbReference type="Gene3D" id="3.40.1190.10">
    <property type="entry name" value="Mur-like, catalytic domain"/>
    <property type="match status" value="1"/>
</dbReference>
<dbReference type="EMBL" id="OA882628">
    <property type="protein sequence ID" value="CAD7276285.1"/>
    <property type="molecule type" value="Genomic_DNA"/>
</dbReference>
<evidence type="ECO:0000256" key="1">
    <source>
        <dbReference type="ARBA" id="ARBA00004389"/>
    </source>
</evidence>
<evidence type="ECO:0000256" key="20">
    <source>
        <dbReference type="ARBA" id="ARBA00023128"/>
    </source>
</evidence>
<comment type="subcellular location">
    <subcellularLocation>
        <location evidence="25">Endomembrane system</location>
        <topology evidence="25">Single-pass type I membrane protein</topology>
    </subcellularLocation>
    <subcellularLocation>
        <location evidence="1">Endoplasmic reticulum membrane</location>
        <topology evidence="1">Single-pass membrane protein</topology>
    </subcellularLocation>
    <subcellularLocation>
        <location evidence="2">Mitochondrion outer membrane</location>
        <topology evidence="2">Single-pass membrane protein</topology>
    </subcellularLocation>
</comment>
<dbReference type="EC" id="6.3.2.17" evidence="6"/>
<dbReference type="InterPro" id="IPR036565">
    <property type="entry name" value="Mur-like_cat_sf"/>
</dbReference>
<evidence type="ECO:0000256" key="28">
    <source>
        <dbReference type="ARBA" id="ARBA00064635"/>
    </source>
</evidence>
<comment type="similarity">
    <text evidence="5">Belongs to the Tom7 family.</text>
</comment>
<dbReference type="PROSITE" id="PS01011">
    <property type="entry name" value="FOLYLPOLYGLU_SYNT_1"/>
    <property type="match status" value="1"/>
</dbReference>
<dbReference type="PROSITE" id="PS51469">
    <property type="entry name" value="SUN"/>
    <property type="match status" value="1"/>
</dbReference>
<dbReference type="InterPro" id="IPR012621">
    <property type="entry name" value="Tom7"/>
</dbReference>
<keyword evidence="11" id="KW-0479">Metal-binding</keyword>
<evidence type="ECO:0000256" key="30">
    <source>
        <dbReference type="SAM" id="MobiDB-lite"/>
    </source>
</evidence>
<evidence type="ECO:0000256" key="12">
    <source>
        <dbReference type="ARBA" id="ARBA00022729"/>
    </source>
</evidence>
<keyword evidence="18" id="KW-0653">Protein transport</keyword>
<gene>
    <name evidence="33" type="ORF">NMOB1V02_LOCUS4056</name>
</gene>
<keyword evidence="13" id="KW-0547">Nucleotide-binding</keyword>
<dbReference type="NCBIfam" id="TIGR01499">
    <property type="entry name" value="folC"/>
    <property type="match status" value="1"/>
</dbReference>
<feature type="region of interest" description="Disordered" evidence="30">
    <location>
        <begin position="1045"/>
        <end position="1068"/>
    </location>
</feature>
<proteinExistence type="inferred from homology"/>
<feature type="region of interest" description="Disordered" evidence="30">
    <location>
        <begin position="1151"/>
        <end position="1173"/>
    </location>
</feature>
<feature type="compositionally biased region" description="Low complexity" evidence="30">
    <location>
        <begin position="600"/>
        <end position="616"/>
    </location>
</feature>
<dbReference type="PANTHER" id="PTHR11136">
    <property type="entry name" value="FOLYLPOLYGLUTAMATE SYNTHASE-RELATED"/>
    <property type="match status" value="1"/>
</dbReference>
<feature type="region of interest" description="Disordered" evidence="30">
    <location>
        <begin position="1521"/>
        <end position="1564"/>
    </location>
</feature>
<evidence type="ECO:0000256" key="8">
    <source>
        <dbReference type="ARBA" id="ARBA00022563"/>
    </source>
</evidence>
<dbReference type="FunFam" id="2.60.120.260:FF:000099">
    <property type="entry name" value="Uncharacterized protein, isoform C"/>
    <property type="match status" value="1"/>
</dbReference>
<keyword evidence="7" id="KW-0813">Transport</keyword>
<feature type="region of interest" description="Disordered" evidence="30">
    <location>
        <begin position="1361"/>
        <end position="1381"/>
    </location>
</feature>
<evidence type="ECO:0000256" key="11">
    <source>
        <dbReference type="ARBA" id="ARBA00022723"/>
    </source>
</evidence>
<evidence type="ECO:0000256" key="15">
    <source>
        <dbReference type="ARBA" id="ARBA00022824"/>
    </source>
</evidence>
<evidence type="ECO:0000256" key="10">
    <source>
        <dbReference type="ARBA" id="ARBA00022692"/>
    </source>
</evidence>
<keyword evidence="10 31" id="KW-0812">Transmembrane</keyword>
<evidence type="ECO:0000256" key="17">
    <source>
        <dbReference type="ARBA" id="ARBA00022842"/>
    </source>
</evidence>
<evidence type="ECO:0000256" key="19">
    <source>
        <dbReference type="ARBA" id="ARBA00022989"/>
    </source>
</evidence>
<dbReference type="GO" id="GO:0005829">
    <property type="term" value="C:cytosol"/>
    <property type="evidence" value="ECO:0007669"/>
    <property type="project" value="TreeGrafter"/>
</dbReference>
<feature type="compositionally biased region" description="Basic and acidic residues" evidence="30">
    <location>
        <begin position="489"/>
        <end position="511"/>
    </location>
</feature>
<reference evidence="33" key="1">
    <citation type="submission" date="2020-11" db="EMBL/GenBank/DDBJ databases">
        <authorList>
            <person name="Tran Van P."/>
        </authorList>
    </citation>
    <scope>NUCLEOTIDE SEQUENCE</scope>
</reference>
<dbReference type="InterPro" id="IPR001645">
    <property type="entry name" value="Folylpolyglutamate_synth"/>
</dbReference>
<dbReference type="UniPathway" id="UPA00850"/>
<feature type="region of interest" description="Disordered" evidence="30">
    <location>
        <begin position="596"/>
        <end position="633"/>
    </location>
</feature>
<keyword evidence="14" id="KW-1000">Mitochondrion outer membrane</keyword>
<feature type="compositionally biased region" description="Polar residues" evidence="30">
    <location>
        <begin position="1078"/>
        <end position="1094"/>
    </location>
</feature>
<keyword evidence="29" id="KW-0175">Coiled coil</keyword>
<evidence type="ECO:0000256" key="29">
    <source>
        <dbReference type="SAM" id="Coils"/>
    </source>
</evidence>
<feature type="transmembrane region" description="Helical" evidence="31">
    <location>
        <begin position="12"/>
        <end position="33"/>
    </location>
</feature>
<dbReference type="GO" id="GO:0004326">
    <property type="term" value="F:tetrahydrofolylpolyglutamate synthase activity"/>
    <property type="evidence" value="ECO:0007669"/>
    <property type="project" value="UniProtKB-EC"/>
</dbReference>
<dbReference type="InterPro" id="IPR012919">
    <property type="entry name" value="SUN_dom"/>
</dbReference>
<dbReference type="Pfam" id="PF07738">
    <property type="entry name" value="Sad1_UNC"/>
    <property type="match status" value="1"/>
</dbReference>
<comment type="subunit">
    <text evidence="28">Interacts with EMP65.</text>
</comment>
<dbReference type="PROSITE" id="PS01012">
    <property type="entry name" value="FOLYLPOLYGLU_SYNT_2"/>
    <property type="match status" value="1"/>
</dbReference>
<dbReference type="PANTHER" id="PTHR11136:SF5">
    <property type="entry name" value="FOLYLPOLYGLUTAMATE SYNTHASE, MITOCHONDRIAL"/>
    <property type="match status" value="1"/>
</dbReference>
<dbReference type="GO" id="GO:0006730">
    <property type="term" value="P:one-carbon metabolic process"/>
    <property type="evidence" value="ECO:0007669"/>
    <property type="project" value="UniProtKB-KW"/>
</dbReference>
<protein>
    <recommendedName>
        <fullName evidence="6">tetrahydrofolate synthase</fullName>
        <ecNumber evidence="6">6.3.2.17</ecNumber>
    </recommendedName>
    <alternativeName>
        <fullName evidence="24">Folylpoly-gamma-glutamate synthetase</fullName>
    </alternativeName>
    <alternativeName>
        <fullName evidence="23">Tetrahydrofolylpolyglutamate synthase</fullName>
    </alternativeName>
</protein>
<evidence type="ECO:0000256" key="31">
    <source>
        <dbReference type="SAM" id="Phobius"/>
    </source>
</evidence>
<dbReference type="InterPro" id="IPR018109">
    <property type="entry name" value="Folylpolyglutamate_synth_CS"/>
</dbReference>
<feature type="compositionally biased region" description="Basic and acidic residues" evidence="30">
    <location>
        <begin position="560"/>
        <end position="570"/>
    </location>
</feature>
<dbReference type="GO" id="GO:0005524">
    <property type="term" value="F:ATP binding"/>
    <property type="evidence" value="ECO:0007669"/>
    <property type="project" value="UniProtKB-KW"/>
</dbReference>
<evidence type="ECO:0000313" key="34">
    <source>
        <dbReference type="Proteomes" id="UP000678499"/>
    </source>
</evidence>
<evidence type="ECO:0000256" key="2">
    <source>
        <dbReference type="ARBA" id="ARBA00004572"/>
    </source>
</evidence>
<keyword evidence="12" id="KW-0732">Signal</keyword>
<comment type="similarity">
    <text evidence="27">Belongs to the SLP1 family.</text>
</comment>
<keyword evidence="17" id="KW-0460">Magnesium</keyword>
<dbReference type="EMBL" id="CAJPEX010000591">
    <property type="protein sequence ID" value="CAG0916437.1"/>
    <property type="molecule type" value="Genomic_DNA"/>
</dbReference>
<evidence type="ECO:0000256" key="21">
    <source>
        <dbReference type="ARBA" id="ARBA00023136"/>
    </source>
</evidence>
<evidence type="ECO:0000256" key="24">
    <source>
        <dbReference type="ARBA" id="ARBA00030876"/>
    </source>
</evidence>
<keyword evidence="8" id="KW-0554">One-carbon metabolism</keyword>
<feature type="region of interest" description="Disordered" evidence="30">
    <location>
        <begin position="560"/>
        <end position="579"/>
    </location>
</feature>
<dbReference type="GO" id="GO:0046872">
    <property type="term" value="F:metal ion binding"/>
    <property type="evidence" value="ECO:0007669"/>
    <property type="project" value="UniProtKB-KW"/>
</dbReference>
<evidence type="ECO:0000256" key="27">
    <source>
        <dbReference type="ARBA" id="ARBA00061226"/>
    </source>
</evidence>
<dbReference type="GO" id="GO:0005789">
    <property type="term" value="C:endoplasmic reticulum membrane"/>
    <property type="evidence" value="ECO:0007669"/>
    <property type="project" value="UniProtKB-SubCell"/>
</dbReference>
<keyword evidence="19 31" id="KW-1133">Transmembrane helix</keyword>
<comment type="pathway">
    <text evidence="3">Cofactor biosynthesis; tetrahydrofolylpolyglutamate biosynthesis.</text>
</comment>
<evidence type="ECO:0000256" key="5">
    <source>
        <dbReference type="ARBA" id="ARBA00010917"/>
    </source>
</evidence>